<dbReference type="AlphaFoldDB" id="A0AA40DNC0"/>
<evidence type="ECO:0000313" key="2">
    <source>
        <dbReference type="EMBL" id="KAK0709520.1"/>
    </source>
</evidence>
<evidence type="ECO:0000313" key="3">
    <source>
        <dbReference type="Proteomes" id="UP001172101"/>
    </source>
</evidence>
<reference evidence="2" key="1">
    <citation type="submission" date="2023-06" db="EMBL/GenBank/DDBJ databases">
        <title>Genome-scale phylogeny and comparative genomics of the fungal order Sordariales.</title>
        <authorList>
            <consortium name="Lawrence Berkeley National Laboratory"/>
            <person name="Hensen N."/>
            <person name="Bonometti L."/>
            <person name="Westerberg I."/>
            <person name="Brannstrom I.O."/>
            <person name="Guillou S."/>
            <person name="Cros-Aarteil S."/>
            <person name="Calhoun S."/>
            <person name="Haridas S."/>
            <person name="Kuo A."/>
            <person name="Mondo S."/>
            <person name="Pangilinan J."/>
            <person name="Riley R."/>
            <person name="LaButti K."/>
            <person name="Andreopoulos B."/>
            <person name="Lipzen A."/>
            <person name="Chen C."/>
            <person name="Yanf M."/>
            <person name="Daum C."/>
            <person name="Ng V."/>
            <person name="Clum A."/>
            <person name="Steindorff A."/>
            <person name="Ohm R."/>
            <person name="Martin F."/>
            <person name="Silar P."/>
            <person name="Natvig D."/>
            <person name="Lalanne C."/>
            <person name="Gautier V."/>
            <person name="Ament-velasquez S.L."/>
            <person name="Kruys A."/>
            <person name="Hutchinson M.I."/>
            <person name="Powell A.J."/>
            <person name="Barry K."/>
            <person name="Miller A.N."/>
            <person name="Grigoriev I.V."/>
            <person name="Debuchy R."/>
            <person name="Gladieux P."/>
            <person name="Thoren M.H."/>
            <person name="Johannesson H."/>
        </authorList>
    </citation>
    <scope>NUCLEOTIDE SEQUENCE</scope>
    <source>
        <strain evidence="2">SMH2392-1A</strain>
    </source>
</reference>
<name>A0AA40DNC0_9PEZI</name>
<evidence type="ECO:0000256" key="1">
    <source>
        <dbReference type="SAM" id="MobiDB-lite"/>
    </source>
</evidence>
<keyword evidence="3" id="KW-1185">Reference proteome</keyword>
<gene>
    <name evidence="2" type="ORF">B0T26DRAFT_721857</name>
</gene>
<feature type="region of interest" description="Disordered" evidence="1">
    <location>
        <begin position="1"/>
        <end position="21"/>
    </location>
</feature>
<dbReference type="RefSeq" id="XP_060292824.1">
    <property type="nucleotide sequence ID" value="XM_060442567.1"/>
</dbReference>
<accession>A0AA40DNC0</accession>
<dbReference type="Proteomes" id="UP001172101">
    <property type="component" value="Unassembled WGS sequence"/>
</dbReference>
<dbReference type="GeneID" id="85325837"/>
<proteinExistence type="predicted"/>
<dbReference type="EMBL" id="JAUIRO010000006">
    <property type="protein sequence ID" value="KAK0709520.1"/>
    <property type="molecule type" value="Genomic_DNA"/>
</dbReference>
<sequence>MSTSQGDKFEYPPIPEASGGETRIQCPFCFKALGRKELEAGDDYWKHHSLRLALKVFR</sequence>
<comment type="caution">
    <text evidence="2">The sequence shown here is derived from an EMBL/GenBank/DDBJ whole genome shotgun (WGS) entry which is preliminary data.</text>
</comment>
<organism evidence="2 3">
    <name type="scientific">Lasiosphaeria miniovina</name>
    <dbReference type="NCBI Taxonomy" id="1954250"/>
    <lineage>
        <taxon>Eukaryota</taxon>
        <taxon>Fungi</taxon>
        <taxon>Dikarya</taxon>
        <taxon>Ascomycota</taxon>
        <taxon>Pezizomycotina</taxon>
        <taxon>Sordariomycetes</taxon>
        <taxon>Sordariomycetidae</taxon>
        <taxon>Sordariales</taxon>
        <taxon>Lasiosphaeriaceae</taxon>
        <taxon>Lasiosphaeria</taxon>
    </lineage>
</organism>
<protein>
    <submittedName>
        <fullName evidence="2">Uncharacterized protein</fullName>
    </submittedName>
</protein>